<feature type="domain" description="TACO1/YebC-like N-terminal" evidence="9">
    <location>
        <begin position="5"/>
        <end position="75"/>
    </location>
</feature>
<dbReference type="NCBIfam" id="NF009044">
    <property type="entry name" value="PRK12378.1"/>
    <property type="match status" value="1"/>
</dbReference>
<keyword evidence="5 6" id="KW-0804">Transcription</keyword>
<comment type="similarity">
    <text evidence="1 6">Belongs to the TACO1 family.</text>
</comment>
<dbReference type="GO" id="GO:0005829">
    <property type="term" value="C:cytosol"/>
    <property type="evidence" value="ECO:0007669"/>
    <property type="project" value="TreeGrafter"/>
</dbReference>
<evidence type="ECO:0000256" key="2">
    <source>
        <dbReference type="ARBA" id="ARBA00022490"/>
    </source>
</evidence>
<evidence type="ECO:0000313" key="10">
    <source>
        <dbReference type="EMBL" id="QKS70763.1"/>
    </source>
</evidence>
<proteinExistence type="inferred from homology"/>
<sequence>MAGHSKWSNIKHRKGRQDAKRGKIFTKISKEIFQAVRQSGDNADTNAALRIALDKARQANMPNDNIDRTIKKALGNVEGITYEEVIYEGYAPYGVAVYVEALTENRNRTAAEVRLAFNKNGGNLGESGCVAFMFERKGVIVAEKTHDFDEEEFLLEILEAGALDAQSEEDVVEIYSDQEAFESVKEAANNQEELTILSAEVTMVPDTKMELSEEQLDEVMKLVDALFDSDDVQRVSHSAKL</sequence>
<dbReference type="SUPFAM" id="SSF75625">
    <property type="entry name" value="YebC-like"/>
    <property type="match status" value="1"/>
</dbReference>
<dbReference type="InterPro" id="IPR026564">
    <property type="entry name" value="Transcrip_reg_TACO1-like_dom3"/>
</dbReference>
<dbReference type="Gene3D" id="1.10.10.200">
    <property type="match status" value="1"/>
</dbReference>
<gene>
    <name evidence="10" type="ORF">FLK61_28940</name>
</gene>
<evidence type="ECO:0000256" key="1">
    <source>
        <dbReference type="ARBA" id="ARBA00008724"/>
    </source>
</evidence>
<organism evidence="10 11">
    <name type="scientific">Paenalkalicoccus suaedae</name>
    <dbReference type="NCBI Taxonomy" id="2592382"/>
    <lineage>
        <taxon>Bacteria</taxon>
        <taxon>Bacillati</taxon>
        <taxon>Bacillota</taxon>
        <taxon>Bacilli</taxon>
        <taxon>Bacillales</taxon>
        <taxon>Bacillaceae</taxon>
        <taxon>Paenalkalicoccus</taxon>
    </lineage>
</organism>
<dbReference type="Proteomes" id="UP000318138">
    <property type="component" value="Chromosome"/>
</dbReference>
<dbReference type="GO" id="GO:0003677">
    <property type="term" value="F:DNA binding"/>
    <property type="evidence" value="ECO:0007669"/>
    <property type="project" value="UniProtKB-UniRule"/>
</dbReference>
<reference evidence="11" key="1">
    <citation type="submission" date="2019-07" db="EMBL/GenBank/DDBJ databases">
        <title>Bacillus alkalisoli sp. nov. isolated from saline soil.</title>
        <authorList>
            <person name="Sun J.-Q."/>
            <person name="Xu L."/>
        </authorList>
    </citation>
    <scope>NUCLEOTIDE SEQUENCE [LARGE SCALE GENOMIC DNA]</scope>
    <source>
        <strain evidence="11">M4U3P1</strain>
    </source>
</reference>
<dbReference type="Pfam" id="PF01709">
    <property type="entry name" value="Transcrip_reg"/>
    <property type="match status" value="1"/>
</dbReference>
<evidence type="ECO:0000313" key="11">
    <source>
        <dbReference type="Proteomes" id="UP000318138"/>
    </source>
</evidence>
<dbReference type="RefSeq" id="WP_176008798.1">
    <property type="nucleotide sequence ID" value="NZ_CP041372.2"/>
</dbReference>
<dbReference type="PANTHER" id="PTHR12532">
    <property type="entry name" value="TRANSLATIONAL ACTIVATOR OF CYTOCHROME C OXIDASE 1"/>
    <property type="match status" value="1"/>
</dbReference>
<keyword evidence="11" id="KW-1185">Reference proteome</keyword>
<accession>A0A859FBM6</accession>
<dbReference type="Gene3D" id="3.30.70.980">
    <property type="match status" value="2"/>
</dbReference>
<dbReference type="GO" id="GO:0006355">
    <property type="term" value="P:regulation of DNA-templated transcription"/>
    <property type="evidence" value="ECO:0007669"/>
    <property type="project" value="UniProtKB-UniRule"/>
</dbReference>
<dbReference type="AlphaFoldDB" id="A0A859FBM6"/>
<protein>
    <recommendedName>
        <fullName evidence="6">Probable transcriptional regulatory protein FLK61_28940</fullName>
    </recommendedName>
</protein>
<dbReference type="Pfam" id="PF20772">
    <property type="entry name" value="TACO1_YebC_N"/>
    <property type="match status" value="1"/>
</dbReference>
<dbReference type="InterPro" id="IPR029072">
    <property type="entry name" value="YebC-like"/>
</dbReference>
<keyword evidence="4 6" id="KW-0238">DNA-binding</keyword>
<evidence type="ECO:0000256" key="6">
    <source>
        <dbReference type="HAMAP-Rule" id="MF_00693"/>
    </source>
</evidence>
<dbReference type="FunFam" id="1.10.10.200:FF:000002">
    <property type="entry name" value="Probable transcriptional regulatory protein CLM62_37755"/>
    <property type="match status" value="1"/>
</dbReference>
<comment type="subcellular location">
    <subcellularLocation>
        <location evidence="6">Cytoplasm</location>
    </subcellularLocation>
</comment>
<evidence type="ECO:0000259" key="8">
    <source>
        <dbReference type="Pfam" id="PF01709"/>
    </source>
</evidence>
<dbReference type="PANTHER" id="PTHR12532:SF6">
    <property type="entry name" value="TRANSCRIPTIONAL REGULATORY PROTEIN YEBC-RELATED"/>
    <property type="match status" value="1"/>
</dbReference>
<evidence type="ECO:0000256" key="7">
    <source>
        <dbReference type="SAM" id="MobiDB-lite"/>
    </source>
</evidence>
<keyword evidence="2 6" id="KW-0963">Cytoplasm</keyword>
<dbReference type="HAMAP" id="MF_00693">
    <property type="entry name" value="Transcrip_reg_TACO1"/>
    <property type="match status" value="1"/>
</dbReference>
<dbReference type="NCBIfam" id="NF001030">
    <property type="entry name" value="PRK00110.1"/>
    <property type="match status" value="1"/>
</dbReference>
<feature type="region of interest" description="Disordered" evidence="7">
    <location>
        <begin position="1"/>
        <end position="20"/>
    </location>
</feature>
<evidence type="ECO:0000256" key="4">
    <source>
        <dbReference type="ARBA" id="ARBA00023125"/>
    </source>
</evidence>
<keyword evidence="3 6" id="KW-0805">Transcription regulation</keyword>
<dbReference type="KEGG" id="psua:FLK61_28940"/>
<feature type="domain" description="TACO1/YebC-like second and third" evidence="8">
    <location>
        <begin position="82"/>
        <end position="238"/>
    </location>
</feature>
<dbReference type="InterPro" id="IPR002876">
    <property type="entry name" value="Transcrip_reg_TACO1-like"/>
</dbReference>
<dbReference type="NCBIfam" id="TIGR01033">
    <property type="entry name" value="YebC/PmpR family DNA-binding transcriptional regulator"/>
    <property type="match status" value="1"/>
</dbReference>
<evidence type="ECO:0000256" key="3">
    <source>
        <dbReference type="ARBA" id="ARBA00023015"/>
    </source>
</evidence>
<evidence type="ECO:0000256" key="5">
    <source>
        <dbReference type="ARBA" id="ARBA00023163"/>
    </source>
</evidence>
<dbReference type="InterPro" id="IPR049083">
    <property type="entry name" value="TACO1_YebC_N"/>
</dbReference>
<evidence type="ECO:0000259" key="9">
    <source>
        <dbReference type="Pfam" id="PF20772"/>
    </source>
</evidence>
<dbReference type="InterPro" id="IPR017856">
    <property type="entry name" value="Integrase-like_N"/>
</dbReference>
<name>A0A859FBM6_9BACI</name>
<dbReference type="EMBL" id="CP041372">
    <property type="protein sequence ID" value="QKS70763.1"/>
    <property type="molecule type" value="Genomic_DNA"/>
</dbReference>
<dbReference type="InterPro" id="IPR048300">
    <property type="entry name" value="TACO1_YebC-like_2nd/3rd_dom"/>
</dbReference>